<accession>A0A1T5AD75</accession>
<evidence type="ECO:0000259" key="8">
    <source>
        <dbReference type="Pfam" id="PF14322"/>
    </source>
</evidence>
<evidence type="ECO:0000256" key="4">
    <source>
        <dbReference type="ARBA" id="ARBA00023136"/>
    </source>
</evidence>
<dbReference type="PROSITE" id="PS51257">
    <property type="entry name" value="PROKAR_LIPOPROTEIN"/>
    <property type="match status" value="1"/>
</dbReference>
<evidence type="ECO:0000313" key="9">
    <source>
        <dbReference type="EMBL" id="SKB32951.1"/>
    </source>
</evidence>
<keyword evidence="10" id="KW-1185">Reference proteome</keyword>
<gene>
    <name evidence="9" type="ORF">SAMN03080601_00212</name>
</gene>
<evidence type="ECO:0000256" key="6">
    <source>
        <dbReference type="SAM" id="SignalP"/>
    </source>
</evidence>
<dbReference type="InterPro" id="IPR011990">
    <property type="entry name" value="TPR-like_helical_dom_sf"/>
</dbReference>
<dbReference type="EMBL" id="FUYV01000001">
    <property type="protein sequence ID" value="SKB32951.1"/>
    <property type="molecule type" value="Genomic_DNA"/>
</dbReference>
<organism evidence="9 10">
    <name type="scientific">Alkalitalea saponilacus</name>
    <dbReference type="NCBI Taxonomy" id="889453"/>
    <lineage>
        <taxon>Bacteria</taxon>
        <taxon>Pseudomonadati</taxon>
        <taxon>Bacteroidota</taxon>
        <taxon>Bacteroidia</taxon>
        <taxon>Marinilabiliales</taxon>
        <taxon>Marinilabiliaceae</taxon>
        <taxon>Alkalitalea</taxon>
    </lineage>
</organism>
<dbReference type="KEGG" id="asx:CDL62_06135"/>
<protein>
    <submittedName>
        <fullName evidence="9">Starch-binding associating with outer membrane</fullName>
    </submittedName>
</protein>
<dbReference type="AlphaFoldDB" id="A0A1T5AD75"/>
<comment type="subcellular location">
    <subcellularLocation>
        <location evidence="1">Cell outer membrane</location>
    </subcellularLocation>
</comment>
<dbReference type="SUPFAM" id="SSF48452">
    <property type="entry name" value="TPR-like"/>
    <property type="match status" value="1"/>
</dbReference>
<evidence type="ECO:0000256" key="1">
    <source>
        <dbReference type="ARBA" id="ARBA00004442"/>
    </source>
</evidence>
<dbReference type="STRING" id="889453.SAMN03080601_00212"/>
<evidence type="ECO:0000259" key="7">
    <source>
        <dbReference type="Pfam" id="PF07980"/>
    </source>
</evidence>
<feature type="chain" id="PRO_5012211065" evidence="6">
    <location>
        <begin position="19"/>
        <end position="584"/>
    </location>
</feature>
<evidence type="ECO:0000256" key="3">
    <source>
        <dbReference type="ARBA" id="ARBA00022729"/>
    </source>
</evidence>
<feature type="signal peptide" evidence="6">
    <location>
        <begin position="1"/>
        <end position="18"/>
    </location>
</feature>
<dbReference type="RefSeq" id="WP_079555993.1">
    <property type="nucleotide sequence ID" value="NZ_CP021904.1"/>
</dbReference>
<dbReference type="Pfam" id="PF07980">
    <property type="entry name" value="SusD_RagB"/>
    <property type="match status" value="1"/>
</dbReference>
<evidence type="ECO:0000256" key="2">
    <source>
        <dbReference type="ARBA" id="ARBA00006275"/>
    </source>
</evidence>
<evidence type="ECO:0000313" key="10">
    <source>
        <dbReference type="Proteomes" id="UP000191055"/>
    </source>
</evidence>
<sequence length="584" mass="66751">MKKVILSITIISILSGFALTSCEDAFGDFLDKQPSNELTEEQVFSNWTNTRYYYHDIYNFLRNGRGRINNSWMDATTDLATTSYSWGGARSSFNIGNYYAGSGAPELISTWEHYYRAIRKCNTLLERIESVPMTDDQTVAQRLAQVRRMKAEARTLRAYFYWELALRYGAVPIITERLDPKDESINEIPRPSSVSANFQFILNELEASRDSLDNEMTMSAENYGRFTQGANLALQSRIKLYLASPRFENLNLVSWEEAAEAAEQFIELFGNGTYYRLHTHADPVTAYMQAITTRKQDLNPEVIFWRNDGQSDWLRSESPVGFGGDGGLSPSQNLVDMYDMANGHSPFLSYDATGAPVYNNGAPSINVASGYSDDDPYSGRDARFYATVLHHGAMWWNRPIDVSEGGADNPRGSSTASPTGYYNRKYMDDSRTHPITGGTMWRNWIFIRYAEILLNYAEAMNEAYGPVDEVFDALQQVRDRAGLTADLRDRSDLNDQESMRNFIRKERTVELAFEDHRAWDVRRWNVAVEALARPIYGMTIQAVGEELHFSRRVAQERVFEPRMYLYPIPEAEIWKTGMENNPGW</sequence>
<comment type="similarity">
    <text evidence="2">Belongs to the SusD family.</text>
</comment>
<dbReference type="Gene3D" id="1.25.40.390">
    <property type="match status" value="1"/>
</dbReference>
<dbReference type="InterPro" id="IPR012944">
    <property type="entry name" value="SusD_RagB_dom"/>
</dbReference>
<keyword evidence="4" id="KW-0472">Membrane</keyword>
<keyword evidence="3 6" id="KW-0732">Signal</keyword>
<evidence type="ECO:0000256" key="5">
    <source>
        <dbReference type="ARBA" id="ARBA00023237"/>
    </source>
</evidence>
<dbReference type="Proteomes" id="UP000191055">
    <property type="component" value="Unassembled WGS sequence"/>
</dbReference>
<name>A0A1T5AD75_9BACT</name>
<feature type="domain" description="RagB/SusD" evidence="7">
    <location>
        <begin position="318"/>
        <end position="584"/>
    </location>
</feature>
<proteinExistence type="inferred from homology"/>
<feature type="domain" description="SusD-like N-terminal" evidence="8">
    <location>
        <begin position="28"/>
        <end position="240"/>
    </location>
</feature>
<keyword evidence="5" id="KW-0998">Cell outer membrane</keyword>
<dbReference type="OrthoDB" id="691231at2"/>
<dbReference type="InterPro" id="IPR033985">
    <property type="entry name" value="SusD-like_N"/>
</dbReference>
<dbReference type="GO" id="GO:0009279">
    <property type="term" value="C:cell outer membrane"/>
    <property type="evidence" value="ECO:0007669"/>
    <property type="project" value="UniProtKB-SubCell"/>
</dbReference>
<reference evidence="9 10" key="1">
    <citation type="submission" date="2017-02" db="EMBL/GenBank/DDBJ databases">
        <authorList>
            <person name="Peterson S.W."/>
        </authorList>
    </citation>
    <scope>NUCLEOTIDE SEQUENCE [LARGE SCALE GENOMIC DNA]</scope>
    <source>
        <strain evidence="9 10">DSM 24412</strain>
    </source>
</reference>
<dbReference type="Pfam" id="PF14322">
    <property type="entry name" value="SusD-like_3"/>
    <property type="match status" value="1"/>
</dbReference>